<keyword evidence="3" id="KW-1185">Reference proteome</keyword>
<comment type="caution">
    <text evidence="2">The sequence shown here is derived from an EMBL/GenBank/DDBJ whole genome shotgun (WGS) entry which is preliminary data.</text>
</comment>
<dbReference type="EMBL" id="PGOL01045209">
    <property type="protein sequence ID" value="PKH48339.1"/>
    <property type="molecule type" value="Genomic_DNA"/>
</dbReference>
<keyword evidence="1" id="KW-1133">Transmembrane helix</keyword>
<keyword evidence="1" id="KW-0812">Transmembrane</keyword>
<dbReference type="AlphaFoldDB" id="A0A2I0GCG5"/>
<gene>
    <name evidence="2" type="ORF">CRG98_050360</name>
</gene>
<evidence type="ECO:0000313" key="3">
    <source>
        <dbReference type="Proteomes" id="UP000233551"/>
    </source>
</evidence>
<feature type="transmembrane region" description="Helical" evidence="1">
    <location>
        <begin position="98"/>
        <end position="119"/>
    </location>
</feature>
<evidence type="ECO:0000313" key="2">
    <source>
        <dbReference type="EMBL" id="PKH48339.1"/>
    </source>
</evidence>
<evidence type="ECO:0000256" key="1">
    <source>
        <dbReference type="SAM" id="Phobius"/>
    </source>
</evidence>
<dbReference type="Proteomes" id="UP000233551">
    <property type="component" value="Unassembled WGS sequence"/>
</dbReference>
<keyword evidence="1" id="KW-0472">Membrane</keyword>
<sequence length="130" mass="15007">MTYSVSAKGCEQLGLSHDVARVIREMLSQYIGEYTAEGKDQAPYLYGLAMATASKWRCPLEVVIGTDYYPGFLALYQLLRLHNRTKEKRFHLGMDKDWTVFVDTLIVMVQFMLVDFFFLKMNISSTFPLN</sequence>
<proteinExistence type="predicted"/>
<name>A0A2I0GCG5_PUNGR</name>
<organism evidence="2 3">
    <name type="scientific">Punica granatum</name>
    <name type="common">Pomegranate</name>
    <dbReference type="NCBI Taxonomy" id="22663"/>
    <lineage>
        <taxon>Eukaryota</taxon>
        <taxon>Viridiplantae</taxon>
        <taxon>Streptophyta</taxon>
        <taxon>Embryophyta</taxon>
        <taxon>Tracheophyta</taxon>
        <taxon>Spermatophyta</taxon>
        <taxon>Magnoliopsida</taxon>
        <taxon>eudicotyledons</taxon>
        <taxon>Gunneridae</taxon>
        <taxon>Pentapetalae</taxon>
        <taxon>rosids</taxon>
        <taxon>malvids</taxon>
        <taxon>Myrtales</taxon>
        <taxon>Lythraceae</taxon>
        <taxon>Punica</taxon>
    </lineage>
</organism>
<reference evidence="2 3" key="1">
    <citation type="submission" date="2017-11" db="EMBL/GenBank/DDBJ databases">
        <title>De-novo sequencing of pomegranate (Punica granatum L.) genome.</title>
        <authorList>
            <person name="Akparov Z."/>
            <person name="Amiraslanov A."/>
            <person name="Hajiyeva S."/>
            <person name="Abbasov M."/>
            <person name="Kaur K."/>
            <person name="Hamwieh A."/>
            <person name="Solovyev V."/>
            <person name="Salamov A."/>
            <person name="Braich B."/>
            <person name="Kosarev P."/>
            <person name="Mahmoud A."/>
            <person name="Hajiyev E."/>
            <person name="Babayeva S."/>
            <person name="Izzatullayeva V."/>
            <person name="Mammadov A."/>
            <person name="Mammadov A."/>
            <person name="Sharifova S."/>
            <person name="Ojaghi J."/>
            <person name="Eynullazada K."/>
            <person name="Bayramov B."/>
            <person name="Abdulazimova A."/>
            <person name="Shahmuradov I."/>
        </authorList>
    </citation>
    <scope>NUCLEOTIDE SEQUENCE [LARGE SCALE GENOMIC DNA]</scope>
    <source>
        <strain evidence="3">cv. AG2017</strain>
        <tissue evidence="2">Leaf</tissue>
    </source>
</reference>
<feature type="non-terminal residue" evidence="2">
    <location>
        <position position="130"/>
    </location>
</feature>
<protein>
    <submittedName>
        <fullName evidence="2">Uncharacterized protein</fullName>
    </submittedName>
</protein>
<accession>A0A2I0GCG5</accession>